<feature type="chain" id="PRO_5001488206" description="Sulfur globule protein CV3 family protein" evidence="1">
    <location>
        <begin position="19"/>
        <end position="77"/>
    </location>
</feature>
<feature type="signal peptide" evidence="1">
    <location>
        <begin position="1"/>
        <end position="18"/>
    </location>
</feature>
<dbReference type="EMBL" id="JARK01001423">
    <property type="protein sequence ID" value="EYC04551.1"/>
    <property type="molecule type" value="Genomic_DNA"/>
</dbReference>
<gene>
    <name evidence="2" type="primary">Acey_s0087.g2076</name>
    <name evidence="2" type="ORF">Y032_0087g2076</name>
</gene>
<evidence type="ECO:0008006" key="4">
    <source>
        <dbReference type="Google" id="ProtNLM"/>
    </source>
</evidence>
<reference evidence="3" key="1">
    <citation type="journal article" date="2015" name="Nat. Genet.">
        <title>The genome and transcriptome of the zoonotic hookworm Ancylostoma ceylanicum identify infection-specific gene families.</title>
        <authorList>
            <person name="Schwarz E.M."/>
            <person name="Hu Y."/>
            <person name="Antoshechkin I."/>
            <person name="Miller M.M."/>
            <person name="Sternberg P.W."/>
            <person name="Aroian R.V."/>
        </authorList>
    </citation>
    <scope>NUCLEOTIDE SEQUENCE</scope>
    <source>
        <strain evidence="3">HY135</strain>
    </source>
</reference>
<evidence type="ECO:0000256" key="1">
    <source>
        <dbReference type="SAM" id="SignalP"/>
    </source>
</evidence>
<organism evidence="2 3">
    <name type="scientific">Ancylostoma ceylanicum</name>
    <dbReference type="NCBI Taxonomy" id="53326"/>
    <lineage>
        <taxon>Eukaryota</taxon>
        <taxon>Metazoa</taxon>
        <taxon>Ecdysozoa</taxon>
        <taxon>Nematoda</taxon>
        <taxon>Chromadorea</taxon>
        <taxon>Rhabditida</taxon>
        <taxon>Rhabditina</taxon>
        <taxon>Rhabditomorpha</taxon>
        <taxon>Strongyloidea</taxon>
        <taxon>Ancylostomatidae</taxon>
        <taxon>Ancylostomatinae</taxon>
        <taxon>Ancylostoma</taxon>
    </lineage>
</organism>
<accession>A0A016TPD6</accession>
<proteinExistence type="predicted"/>
<evidence type="ECO:0000313" key="3">
    <source>
        <dbReference type="Proteomes" id="UP000024635"/>
    </source>
</evidence>
<comment type="caution">
    <text evidence="2">The sequence shown here is derived from an EMBL/GenBank/DDBJ whole genome shotgun (WGS) entry which is preliminary data.</text>
</comment>
<sequence length="77" mass="8747">MRFLQFLVLLLAVVLTAAFPTSIENQLIRTKRQWGWGSNYYPGGWHGNYRPGWGYRPGGWGGGWGHGHYYPGGFHHG</sequence>
<name>A0A016TPD6_9BILA</name>
<protein>
    <recommendedName>
        <fullName evidence="4">Sulfur globule protein CV3 family protein</fullName>
    </recommendedName>
</protein>
<keyword evidence="1" id="KW-0732">Signal</keyword>
<keyword evidence="3" id="KW-1185">Reference proteome</keyword>
<evidence type="ECO:0000313" key="2">
    <source>
        <dbReference type="EMBL" id="EYC04551.1"/>
    </source>
</evidence>
<dbReference type="AlphaFoldDB" id="A0A016TPD6"/>
<dbReference type="Proteomes" id="UP000024635">
    <property type="component" value="Unassembled WGS sequence"/>
</dbReference>